<evidence type="ECO:0000313" key="3">
    <source>
        <dbReference type="EMBL" id="OAO12147.1"/>
    </source>
</evidence>
<evidence type="ECO:0000256" key="1">
    <source>
        <dbReference type="PROSITE-ProRule" id="PRU01133"/>
    </source>
</evidence>
<keyword evidence="3" id="KW-0687">Ribonucleoprotein</keyword>
<dbReference type="SUPFAM" id="SSF51316">
    <property type="entry name" value="Mss4-like"/>
    <property type="match status" value="1"/>
</dbReference>
<comment type="caution">
    <text evidence="3">The sequence shown here is derived from an EMBL/GenBank/DDBJ whole genome shotgun (WGS) entry which is preliminary data.</text>
</comment>
<comment type="similarity">
    <text evidence="1">Belongs to the TCTP family.</text>
</comment>
<dbReference type="AlphaFoldDB" id="A0A196S7U6"/>
<dbReference type="PANTHER" id="PTHR11991">
    <property type="entry name" value="TRANSLATIONALLY CONTROLLED TUMOR PROTEIN-RELATED"/>
    <property type="match status" value="1"/>
</dbReference>
<dbReference type="GO" id="GO:0005737">
    <property type="term" value="C:cytoplasm"/>
    <property type="evidence" value="ECO:0007669"/>
    <property type="project" value="TreeGrafter"/>
</dbReference>
<dbReference type="STRING" id="478820.A0A196S7U6"/>
<proteinExistence type="inferred from homology"/>
<keyword evidence="4" id="KW-1185">Reference proteome</keyword>
<sequence>MKVFFDYFGCCELVSDSFDHTETDLLYSVEAKMVPKEDAEDPELEKILDVVQNHNLMQYADDTALDKKTFTAMMKKYVKQVRMLLKETNPSREEAFVNEMNEYIKTILKNFKDYDYYHGTCDYDAMAEKCDEMKAKAEAAGKDASGLTHLQEMIVICEYVDGMKPTFHFFKDGMYTESY</sequence>
<reference evidence="3 4" key="1">
    <citation type="submission" date="2016-05" db="EMBL/GenBank/DDBJ databases">
        <title>Nuclear genome of Blastocystis sp. subtype 1 NandII.</title>
        <authorList>
            <person name="Gentekaki E."/>
            <person name="Curtis B."/>
            <person name="Stairs C."/>
            <person name="Eme L."/>
            <person name="Herman E."/>
            <person name="Klimes V."/>
            <person name="Arias M.C."/>
            <person name="Elias M."/>
            <person name="Hilliou F."/>
            <person name="Klute M."/>
            <person name="Malik S.-B."/>
            <person name="Pightling A."/>
            <person name="Rachubinski R."/>
            <person name="Salas D."/>
            <person name="Schlacht A."/>
            <person name="Suga H."/>
            <person name="Archibald J."/>
            <person name="Ball S.G."/>
            <person name="Clark G."/>
            <person name="Dacks J."/>
            <person name="Van Der Giezen M."/>
            <person name="Tsaousis A."/>
            <person name="Roger A."/>
        </authorList>
    </citation>
    <scope>NUCLEOTIDE SEQUENCE [LARGE SCALE GENOMIC DNA]</scope>
    <source>
        <strain evidence="4">ATCC 50177 / NandII</strain>
    </source>
</reference>
<dbReference type="Pfam" id="PF00838">
    <property type="entry name" value="TCTP"/>
    <property type="match status" value="1"/>
</dbReference>
<dbReference type="PROSITE" id="PS51797">
    <property type="entry name" value="TCTP_3"/>
    <property type="match status" value="1"/>
</dbReference>
<keyword evidence="3" id="KW-0689">Ribosomal protein</keyword>
<dbReference type="InterPro" id="IPR011057">
    <property type="entry name" value="Mss4-like_sf"/>
</dbReference>
<dbReference type="EMBL" id="LXWW01000561">
    <property type="protein sequence ID" value="OAO12147.1"/>
    <property type="molecule type" value="Genomic_DNA"/>
</dbReference>
<feature type="domain" description="TCTP" evidence="2">
    <location>
        <begin position="1"/>
        <end position="179"/>
    </location>
</feature>
<evidence type="ECO:0000313" key="4">
    <source>
        <dbReference type="Proteomes" id="UP000078348"/>
    </source>
</evidence>
<dbReference type="Gene3D" id="2.170.150.10">
    <property type="entry name" value="Metal Binding Protein, Guanine Nucleotide Exchange Factor, Chain A"/>
    <property type="match status" value="1"/>
</dbReference>
<dbReference type="InterPro" id="IPR034737">
    <property type="entry name" value="TCTP"/>
</dbReference>
<gene>
    <name evidence="3" type="ORF">AV274_6197</name>
</gene>
<accession>A0A196S7U6</accession>
<organism evidence="3 4">
    <name type="scientific">Blastocystis sp. subtype 1 (strain ATCC 50177 / NandII)</name>
    <dbReference type="NCBI Taxonomy" id="478820"/>
    <lineage>
        <taxon>Eukaryota</taxon>
        <taxon>Sar</taxon>
        <taxon>Stramenopiles</taxon>
        <taxon>Bigyra</taxon>
        <taxon>Opalozoa</taxon>
        <taxon>Opalinata</taxon>
        <taxon>Blastocystidae</taxon>
        <taxon>Blastocystis</taxon>
    </lineage>
</organism>
<dbReference type="OrthoDB" id="10248936at2759"/>
<dbReference type="PANTHER" id="PTHR11991:SF0">
    <property type="entry name" value="TRANSLATIONALLY-CONTROLLED TUMOR PROTEIN"/>
    <property type="match status" value="1"/>
</dbReference>
<dbReference type="GO" id="GO:0005840">
    <property type="term" value="C:ribosome"/>
    <property type="evidence" value="ECO:0007669"/>
    <property type="project" value="UniProtKB-KW"/>
</dbReference>
<dbReference type="Proteomes" id="UP000078348">
    <property type="component" value="Unassembled WGS sequence"/>
</dbReference>
<name>A0A196S7U6_BLAHN</name>
<protein>
    <submittedName>
        <fullName evidence="3">60S ribosomal protein L42</fullName>
    </submittedName>
</protein>
<dbReference type="InterPro" id="IPR011323">
    <property type="entry name" value="Mss4/transl-control_tumour"/>
</dbReference>
<dbReference type="GO" id="GO:0005509">
    <property type="term" value="F:calcium ion binding"/>
    <property type="evidence" value="ECO:0007669"/>
    <property type="project" value="TreeGrafter"/>
</dbReference>
<dbReference type="InterPro" id="IPR018105">
    <property type="entry name" value="Translational_control_tumour_p"/>
</dbReference>
<evidence type="ECO:0000259" key="2">
    <source>
        <dbReference type="PROSITE" id="PS51797"/>
    </source>
</evidence>